<keyword evidence="5 6" id="KW-0239">DNA-directed DNA polymerase</keyword>
<proteinExistence type="inferred from homology"/>
<comment type="catalytic activity">
    <reaction evidence="6">
        <text>DNA(n) + a 2'-deoxyribonucleoside 5'-triphosphate = DNA(n+1) + diphosphate</text>
        <dbReference type="Rhea" id="RHEA:22508"/>
        <dbReference type="Rhea" id="RHEA-COMP:17339"/>
        <dbReference type="Rhea" id="RHEA-COMP:17340"/>
        <dbReference type="ChEBI" id="CHEBI:33019"/>
        <dbReference type="ChEBI" id="CHEBI:61560"/>
        <dbReference type="ChEBI" id="CHEBI:173112"/>
        <dbReference type="EC" id="2.7.7.7"/>
    </reaction>
</comment>
<dbReference type="PANTHER" id="PTHR11076">
    <property type="entry name" value="DNA REPAIR POLYMERASE UMUC / TRANSFERASE FAMILY MEMBER"/>
    <property type="match status" value="1"/>
</dbReference>
<evidence type="ECO:0000259" key="7">
    <source>
        <dbReference type="PROSITE" id="PS50173"/>
    </source>
</evidence>
<comment type="caution">
    <text evidence="8">The sequence shown here is derived from an EMBL/GenBank/DDBJ whole genome shotgun (WGS) entry which is preliminary data.</text>
</comment>
<keyword evidence="6" id="KW-0479">Metal-binding</keyword>
<evidence type="ECO:0000256" key="6">
    <source>
        <dbReference type="HAMAP-Rule" id="MF_01113"/>
    </source>
</evidence>
<dbReference type="InterPro" id="IPR022880">
    <property type="entry name" value="DNApol_IV"/>
</dbReference>
<feature type="domain" description="UmuC" evidence="7">
    <location>
        <begin position="14"/>
        <end position="196"/>
    </location>
</feature>
<dbReference type="Gene3D" id="3.30.1490.100">
    <property type="entry name" value="DNA polymerase, Y-family, little finger domain"/>
    <property type="match status" value="1"/>
</dbReference>
<keyword evidence="4 6" id="KW-0227">DNA damage</keyword>
<comment type="similarity">
    <text evidence="1 6">Belongs to the DNA polymerase type-Y family.</text>
</comment>
<dbReference type="InterPro" id="IPR043502">
    <property type="entry name" value="DNA/RNA_pol_sf"/>
</dbReference>
<feature type="site" description="Substrate discrimination" evidence="6">
    <location>
        <position position="23"/>
    </location>
</feature>
<keyword evidence="2 6" id="KW-0515">Mutator protein</keyword>
<dbReference type="EMBL" id="JACOQK010000001">
    <property type="protein sequence ID" value="MBC5787066.1"/>
    <property type="molecule type" value="Genomic_DNA"/>
</dbReference>
<evidence type="ECO:0000313" key="9">
    <source>
        <dbReference type="Proteomes" id="UP000649151"/>
    </source>
</evidence>
<protein>
    <recommendedName>
        <fullName evidence="6">DNA polymerase IV</fullName>
        <shortName evidence="6">Pol IV</shortName>
        <ecNumber evidence="6">2.7.7.7</ecNumber>
    </recommendedName>
</protein>
<keyword evidence="6" id="KW-0234">DNA repair</keyword>
<gene>
    <name evidence="6 8" type="primary">dinB</name>
    <name evidence="8" type="ORF">H8Z77_03380</name>
</gene>
<comment type="cofactor">
    <cofactor evidence="6">
        <name>Mg(2+)</name>
        <dbReference type="ChEBI" id="CHEBI:18420"/>
    </cofactor>
    <text evidence="6">Binds 2 magnesium ions per subunit.</text>
</comment>
<evidence type="ECO:0000256" key="3">
    <source>
        <dbReference type="ARBA" id="ARBA00022695"/>
    </source>
</evidence>
<dbReference type="InterPro" id="IPR050116">
    <property type="entry name" value="DNA_polymerase-Y"/>
</dbReference>
<dbReference type="PANTHER" id="PTHR11076:SF35">
    <property type="entry name" value="DNA REPAIR PROTEIN HOMOLOG YOBH"/>
    <property type="match status" value="1"/>
</dbReference>
<name>A0ABR7IPK1_9CLOT</name>
<sequence length="424" mass="48534">MFFKEVNQLQQKVILHSDLNNFYASVECLYNPELRGKPVAVAGDPEQRHGIVLAKNYQAKAYGIQTGDPLWMAKKKCKEIVFTPPHYDLYMRYSEIARDIYSDYTDQVEPFGLDECWLDVSGSTQLFGSGKQIADELRKRIQFELGITASVGVSYNKVFAKLGSDMRKPDATTVIDQQHFQQKVWPLPARDLLYVGKATERKLSNHCIHTIGDLARTNKDFLYRLLGKNGIMLWLFANGMDTSEVSTFDSNRIIKTIGNSTTAPRDLITDDDIKITLYVLSESVAERLRAADFLCRTVQITIRDNQLKSYERQGRLLYPSCTAKELFQQAYALYQMHRPENPVRSLGVRACNLMVQTTQQLSLFADTAKRQKQECLEESIDNLRRRFGYFSIQRGIMLTDTELSNLDPVNDHVIHPEAFLKGKI</sequence>
<keyword evidence="6 8" id="KW-0808">Transferase</keyword>
<comment type="function">
    <text evidence="6">Poorly processive, error-prone DNA polymerase involved in untargeted mutagenesis. Copies undamaged DNA at stalled replication forks, which arise in vivo from mismatched or misaligned primer ends. These misaligned primers can be extended by PolIV. Exhibits no 3'-5' exonuclease (proofreading) activity. May be involved in translesional synthesis, in conjunction with the beta clamp from PolIII.</text>
</comment>
<organism evidence="8 9">
    <name type="scientific">Clostridium facile</name>
    <dbReference type="NCBI Taxonomy" id="2763035"/>
    <lineage>
        <taxon>Bacteria</taxon>
        <taxon>Bacillati</taxon>
        <taxon>Bacillota</taxon>
        <taxon>Clostridia</taxon>
        <taxon>Eubacteriales</taxon>
        <taxon>Clostridiaceae</taxon>
        <taxon>Clostridium</taxon>
    </lineage>
</organism>
<dbReference type="Gene3D" id="3.40.1170.60">
    <property type="match status" value="1"/>
</dbReference>
<dbReference type="PROSITE" id="PS50173">
    <property type="entry name" value="UMUC"/>
    <property type="match status" value="1"/>
</dbReference>
<dbReference type="Gene3D" id="1.10.150.20">
    <property type="entry name" value="5' to 3' exonuclease, C-terminal subdomain"/>
    <property type="match status" value="1"/>
</dbReference>
<dbReference type="Gene3D" id="3.30.70.270">
    <property type="match status" value="1"/>
</dbReference>
<keyword evidence="3 6" id="KW-0548">Nucleotidyltransferase</keyword>
<dbReference type="SUPFAM" id="SSF56672">
    <property type="entry name" value="DNA/RNA polymerases"/>
    <property type="match status" value="1"/>
</dbReference>
<keyword evidence="9" id="KW-1185">Reference proteome</keyword>
<evidence type="ECO:0000313" key="8">
    <source>
        <dbReference type="EMBL" id="MBC5787066.1"/>
    </source>
</evidence>
<comment type="subunit">
    <text evidence="6">Monomer.</text>
</comment>
<dbReference type="InterPro" id="IPR043128">
    <property type="entry name" value="Rev_trsase/Diguanyl_cyclase"/>
</dbReference>
<feature type="binding site" evidence="6">
    <location>
        <position position="18"/>
    </location>
    <ligand>
        <name>Mg(2+)</name>
        <dbReference type="ChEBI" id="CHEBI:18420"/>
    </ligand>
</feature>
<reference evidence="8 9" key="1">
    <citation type="submission" date="2020-08" db="EMBL/GenBank/DDBJ databases">
        <title>Genome public.</title>
        <authorList>
            <person name="Liu C."/>
            <person name="Sun Q."/>
        </authorList>
    </citation>
    <scope>NUCLEOTIDE SEQUENCE [LARGE SCALE GENOMIC DNA]</scope>
    <source>
        <strain evidence="8 9">NSJ-27</strain>
    </source>
</reference>
<dbReference type="InterPro" id="IPR017961">
    <property type="entry name" value="DNA_pol_Y-fam_little_finger"/>
</dbReference>
<keyword evidence="6" id="KW-0238">DNA-binding</keyword>
<dbReference type="EC" id="2.7.7.7" evidence="6"/>
<dbReference type="InterPro" id="IPR001126">
    <property type="entry name" value="UmuC"/>
</dbReference>
<keyword evidence="6" id="KW-0963">Cytoplasm</keyword>
<feature type="binding site" evidence="6">
    <location>
        <position position="114"/>
    </location>
    <ligand>
        <name>Mg(2+)</name>
        <dbReference type="ChEBI" id="CHEBI:18420"/>
    </ligand>
</feature>
<dbReference type="Proteomes" id="UP000649151">
    <property type="component" value="Unassembled WGS sequence"/>
</dbReference>
<comment type="subcellular location">
    <subcellularLocation>
        <location evidence="6">Cytoplasm</location>
    </subcellularLocation>
</comment>
<dbReference type="HAMAP" id="MF_01113">
    <property type="entry name" value="DNApol_IV"/>
    <property type="match status" value="1"/>
</dbReference>
<dbReference type="InterPro" id="IPR036775">
    <property type="entry name" value="DNA_pol_Y-fam_lit_finger_sf"/>
</dbReference>
<feature type="active site" evidence="6">
    <location>
        <position position="115"/>
    </location>
</feature>
<keyword evidence="6" id="KW-0460">Magnesium</keyword>
<dbReference type="Pfam" id="PF11799">
    <property type="entry name" value="IMS_C"/>
    <property type="match status" value="1"/>
</dbReference>
<evidence type="ECO:0000256" key="5">
    <source>
        <dbReference type="ARBA" id="ARBA00022932"/>
    </source>
</evidence>
<evidence type="ECO:0000256" key="2">
    <source>
        <dbReference type="ARBA" id="ARBA00022457"/>
    </source>
</evidence>
<evidence type="ECO:0000256" key="4">
    <source>
        <dbReference type="ARBA" id="ARBA00022763"/>
    </source>
</evidence>
<keyword evidence="6" id="KW-0235">DNA replication</keyword>
<dbReference type="CDD" id="cd03586">
    <property type="entry name" value="PolY_Pol_IV_kappa"/>
    <property type="match status" value="1"/>
</dbReference>
<accession>A0ABR7IPK1</accession>
<dbReference type="NCBIfam" id="NF002677">
    <property type="entry name" value="PRK02406.1"/>
    <property type="match status" value="1"/>
</dbReference>
<dbReference type="GO" id="GO:0003887">
    <property type="term" value="F:DNA-directed DNA polymerase activity"/>
    <property type="evidence" value="ECO:0007669"/>
    <property type="project" value="UniProtKB-EC"/>
</dbReference>
<evidence type="ECO:0000256" key="1">
    <source>
        <dbReference type="ARBA" id="ARBA00010945"/>
    </source>
</evidence>
<dbReference type="SUPFAM" id="SSF100879">
    <property type="entry name" value="Lesion bypass DNA polymerase (Y-family), little finger domain"/>
    <property type="match status" value="1"/>
</dbReference>
<dbReference type="Pfam" id="PF00817">
    <property type="entry name" value="IMS"/>
    <property type="match status" value="1"/>
</dbReference>